<evidence type="ECO:0000256" key="2">
    <source>
        <dbReference type="ARBA" id="ARBA00023015"/>
    </source>
</evidence>
<dbReference type="InterPro" id="IPR036388">
    <property type="entry name" value="WH-like_DNA-bd_sf"/>
</dbReference>
<keyword evidence="4" id="KW-0804">Transcription</keyword>
<keyword evidence="7" id="KW-1185">Reference proteome</keyword>
<dbReference type="InterPro" id="IPR000847">
    <property type="entry name" value="LysR_HTH_N"/>
</dbReference>
<keyword evidence="3" id="KW-0238">DNA-binding</keyword>
<dbReference type="Pfam" id="PF00126">
    <property type="entry name" value="HTH_1"/>
    <property type="match status" value="1"/>
</dbReference>
<evidence type="ECO:0000259" key="5">
    <source>
        <dbReference type="PROSITE" id="PS50931"/>
    </source>
</evidence>
<comment type="similarity">
    <text evidence="1">Belongs to the LysR transcriptional regulatory family.</text>
</comment>
<evidence type="ECO:0000313" key="7">
    <source>
        <dbReference type="Proteomes" id="UP000679690"/>
    </source>
</evidence>
<dbReference type="InterPro" id="IPR036390">
    <property type="entry name" value="WH_DNA-bd_sf"/>
</dbReference>
<dbReference type="InterPro" id="IPR005119">
    <property type="entry name" value="LysR_subst-bd"/>
</dbReference>
<dbReference type="PANTHER" id="PTHR30346">
    <property type="entry name" value="TRANSCRIPTIONAL DUAL REGULATOR HCAR-RELATED"/>
    <property type="match status" value="1"/>
</dbReference>
<dbReference type="EMBL" id="JAGFNS010000036">
    <property type="protein sequence ID" value="MBO3743269.1"/>
    <property type="molecule type" value="Genomic_DNA"/>
</dbReference>
<dbReference type="PANTHER" id="PTHR30346:SF0">
    <property type="entry name" value="HCA OPERON TRANSCRIPTIONAL ACTIVATOR HCAR"/>
    <property type="match status" value="1"/>
</dbReference>
<sequence>MASTIVSRRVRDNADLCNDREALLHDRGAGTVERHEIEVFLALAEELHFGQAGRRLGVTTTRVSQVVRVLERRVGVPLFERTSRRVTLTPTGRRLYEDLKPAYDGVVAAMARAVAHGRGLTGTLRVGYVGAAAGQLVMTVAKRFRRGHPDCAVEAREVQSGGAVERLHADQIDVLVGCLPLDRPGLTVGPVLLTEQRMLAVPAGHPFARAAALSVKDLARVRLVTAPCSLSAVAPAGDAPTAETFQEVLTLVGAGQGAFVVGEHVTRFYTRPDVVYVPLRDAPPLCWGPVWPTGRETARVRAFVAAADRCARAAA</sequence>
<feature type="domain" description="HTH lysR-type" evidence="5">
    <location>
        <begin position="37"/>
        <end position="89"/>
    </location>
</feature>
<protein>
    <submittedName>
        <fullName evidence="6">LysR family transcriptional regulator</fullName>
    </submittedName>
</protein>
<evidence type="ECO:0000313" key="6">
    <source>
        <dbReference type="EMBL" id="MBO3743269.1"/>
    </source>
</evidence>
<keyword evidence="2" id="KW-0805">Transcription regulation</keyword>
<gene>
    <name evidence="6" type="ORF">J5X75_37805</name>
</gene>
<comment type="caution">
    <text evidence="6">The sequence shown here is derived from an EMBL/GenBank/DDBJ whole genome shotgun (WGS) entry which is preliminary data.</text>
</comment>
<dbReference type="CDD" id="cd08414">
    <property type="entry name" value="PBP2_LTTR_aromatics_like"/>
    <property type="match status" value="1"/>
</dbReference>
<organism evidence="6 7">
    <name type="scientific">Actinoplanes flavus</name>
    <dbReference type="NCBI Taxonomy" id="2820290"/>
    <lineage>
        <taxon>Bacteria</taxon>
        <taxon>Bacillati</taxon>
        <taxon>Actinomycetota</taxon>
        <taxon>Actinomycetes</taxon>
        <taxon>Micromonosporales</taxon>
        <taxon>Micromonosporaceae</taxon>
        <taxon>Actinoplanes</taxon>
    </lineage>
</organism>
<reference evidence="6 7" key="1">
    <citation type="submission" date="2021-03" db="EMBL/GenBank/DDBJ databases">
        <title>Actinoplanes flavus sp. nov., a novel actinomycete isolated from Coconut Palm rhizosphere soil.</title>
        <authorList>
            <person name="Luo X."/>
        </authorList>
    </citation>
    <scope>NUCLEOTIDE SEQUENCE [LARGE SCALE GENOMIC DNA]</scope>
    <source>
        <strain evidence="6 7">NEAU-H7</strain>
    </source>
</reference>
<accession>A0ABS3UXF4</accession>
<name>A0ABS3UXF4_9ACTN</name>
<proteinExistence type="inferred from homology"/>
<evidence type="ECO:0000256" key="3">
    <source>
        <dbReference type="ARBA" id="ARBA00023125"/>
    </source>
</evidence>
<dbReference type="Gene3D" id="3.40.190.10">
    <property type="entry name" value="Periplasmic binding protein-like II"/>
    <property type="match status" value="2"/>
</dbReference>
<evidence type="ECO:0000256" key="1">
    <source>
        <dbReference type="ARBA" id="ARBA00009437"/>
    </source>
</evidence>
<dbReference type="Proteomes" id="UP000679690">
    <property type="component" value="Unassembled WGS sequence"/>
</dbReference>
<dbReference type="Pfam" id="PF03466">
    <property type="entry name" value="LysR_substrate"/>
    <property type="match status" value="1"/>
</dbReference>
<evidence type="ECO:0000256" key="4">
    <source>
        <dbReference type="ARBA" id="ARBA00023163"/>
    </source>
</evidence>
<dbReference type="Gene3D" id="1.10.10.10">
    <property type="entry name" value="Winged helix-like DNA-binding domain superfamily/Winged helix DNA-binding domain"/>
    <property type="match status" value="1"/>
</dbReference>
<dbReference type="SUPFAM" id="SSF53850">
    <property type="entry name" value="Periplasmic binding protein-like II"/>
    <property type="match status" value="1"/>
</dbReference>
<dbReference type="SUPFAM" id="SSF46785">
    <property type="entry name" value="Winged helix' DNA-binding domain"/>
    <property type="match status" value="1"/>
</dbReference>
<dbReference type="PROSITE" id="PS50931">
    <property type="entry name" value="HTH_LYSR"/>
    <property type="match status" value="1"/>
</dbReference>